<feature type="transmembrane region" description="Helical" evidence="8">
    <location>
        <begin position="358"/>
        <end position="384"/>
    </location>
</feature>
<keyword evidence="6" id="KW-0406">Ion transport</keyword>
<dbReference type="Proteomes" id="UP000287605">
    <property type="component" value="Unassembled WGS sequence"/>
</dbReference>
<reference evidence="9 10" key="1">
    <citation type="submission" date="2017-05" db="EMBL/GenBank/DDBJ databases">
        <title>Vagococcus spp. assemblies.</title>
        <authorList>
            <person name="Gulvik C.A."/>
        </authorList>
    </citation>
    <scope>NUCLEOTIDE SEQUENCE [LARGE SCALE GENOMIC DNA]</scope>
    <source>
        <strain evidence="9 10">CCUG 51432</strain>
    </source>
</reference>
<feature type="transmembrane region" description="Helical" evidence="8">
    <location>
        <begin position="434"/>
        <end position="455"/>
    </location>
</feature>
<dbReference type="GO" id="GO:0007035">
    <property type="term" value="P:vacuolar acidification"/>
    <property type="evidence" value="ECO:0007669"/>
    <property type="project" value="TreeGrafter"/>
</dbReference>
<comment type="caution">
    <text evidence="9">The sequence shown here is derived from an EMBL/GenBank/DDBJ whole genome shotgun (WGS) entry which is preliminary data.</text>
</comment>
<evidence type="ECO:0000313" key="9">
    <source>
        <dbReference type="EMBL" id="RSU13522.1"/>
    </source>
</evidence>
<evidence type="ECO:0000256" key="4">
    <source>
        <dbReference type="ARBA" id="ARBA00022692"/>
    </source>
</evidence>
<dbReference type="OrthoDB" id="9803814at2"/>
<dbReference type="Pfam" id="PF01496">
    <property type="entry name" value="V_ATPase_I"/>
    <property type="match status" value="2"/>
</dbReference>
<dbReference type="GO" id="GO:0046961">
    <property type="term" value="F:proton-transporting ATPase activity, rotational mechanism"/>
    <property type="evidence" value="ECO:0007669"/>
    <property type="project" value="InterPro"/>
</dbReference>
<comment type="similarity">
    <text evidence="2">Belongs to the V-ATPase 116 kDa subunit family.</text>
</comment>
<dbReference type="EMBL" id="NGKA01000005">
    <property type="protein sequence ID" value="RSU13522.1"/>
    <property type="molecule type" value="Genomic_DNA"/>
</dbReference>
<feature type="transmembrane region" description="Helical" evidence="8">
    <location>
        <begin position="497"/>
        <end position="515"/>
    </location>
</feature>
<evidence type="ECO:0000313" key="10">
    <source>
        <dbReference type="Proteomes" id="UP000287605"/>
    </source>
</evidence>
<evidence type="ECO:0000256" key="8">
    <source>
        <dbReference type="SAM" id="Phobius"/>
    </source>
</evidence>
<protein>
    <submittedName>
        <fullName evidence="9">Uncharacterized protein</fullName>
    </submittedName>
</protein>
<dbReference type="GO" id="GO:0033179">
    <property type="term" value="C:proton-transporting V-type ATPase, V0 domain"/>
    <property type="evidence" value="ECO:0007669"/>
    <property type="project" value="InterPro"/>
</dbReference>
<dbReference type="PANTHER" id="PTHR11629">
    <property type="entry name" value="VACUOLAR PROTON ATPASES"/>
    <property type="match status" value="1"/>
</dbReference>
<dbReference type="PANTHER" id="PTHR11629:SF63">
    <property type="entry name" value="V-TYPE PROTON ATPASE SUBUNIT A"/>
    <property type="match status" value="1"/>
</dbReference>
<comment type="subcellular location">
    <subcellularLocation>
        <location evidence="1">Membrane</location>
        <topology evidence="1">Multi-pass membrane protein</topology>
    </subcellularLocation>
</comment>
<feature type="transmembrane region" description="Helical" evidence="8">
    <location>
        <begin position="551"/>
        <end position="569"/>
    </location>
</feature>
<dbReference type="AlphaFoldDB" id="A0A430AZU0"/>
<evidence type="ECO:0000256" key="1">
    <source>
        <dbReference type="ARBA" id="ARBA00004141"/>
    </source>
</evidence>
<feature type="transmembrane region" description="Helical" evidence="8">
    <location>
        <begin position="396"/>
        <end position="414"/>
    </location>
</feature>
<keyword evidence="5 8" id="KW-1133">Transmembrane helix</keyword>
<keyword evidence="4 8" id="KW-0812">Transmembrane</keyword>
<evidence type="ECO:0000256" key="5">
    <source>
        <dbReference type="ARBA" id="ARBA00022989"/>
    </source>
</evidence>
<accession>A0A430AZU0</accession>
<keyword evidence="3" id="KW-0813">Transport</keyword>
<feature type="transmembrane region" description="Helical" evidence="8">
    <location>
        <begin position="575"/>
        <end position="597"/>
    </location>
</feature>
<evidence type="ECO:0000256" key="6">
    <source>
        <dbReference type="ARBA" id="ARBA00023065"/>
    </source>
</evidence>
<sequence length="644" mass="73771">MAIVKMSEFQLILLNEHVEPLLERLQHYKNISFKDISSEGTSFFKNERSAYDFERNRFMREHLKDILNAIKKIEKSQKVKKKRKKQPVLSITFDELIQRCQHIDIEMLLDTYDKYYDASKKTIADFEYYRPWNENVRMSSEEIIQLSKEKPIIGTVDKKDYEGFAKDLEKIGNTFYMTKTLANHLNVVVILPGIDKRAQIDIILDKYHFEKRSSKSLQITDDMKELQYQLTQLIEKRKTIEDRLGSIGNYREELQLYYEYLNNEMLRYETVEKFLVSETTTRIDGWIFTSDTETFVQLLKQVTDDHYVVDIIETPIDSEDVPIKLKNNKLFGAFEGITNMYSLPRYNELDPTPLFTPFYAIFFGMMLGDIGYGLLMGLATLLALKFGSFKESTANFIRFLMCLSVPTILIGWAYGSFFGGLIRVKGLLDINKDFMTVLIFSICFGIGHLFIGLAIKGYLFIKWKQPWYVLFDVIFWYLALGGAIILVSQMFTPLLEPYTQVGTIILIAGMVGIVLTNGRDAKTPFGKLASGLYSLYGMTGYIGDVLSYSRLMALGLAGASIGFAFNLIVEMLSGFGVIGVIAGAIVFVGGHTFNLGISGLSSYVHSARLTYVEFFGKFYVGGGKRFHEFRSPNTYINIIQEEDK</sequence>
<evidence type="ECO:0000256" key="2">
    <source>
        <dbReference type="ARBA" id="ARBA00009904"/>
    </source>
</evidence>
<dbReference type="GO" id="GO:0051117">
    <property type="term" value="F:ATPase binding"/>
    <property type="evidence" value="ECO:0007669"/>
    <property type="project" value="TreeGrafter"/>
</dbReference>
<dbReference type="GO" id="GO:0016471">
    <property type="term" value="C:vacuolar proton-transporting V-type ATPase complex"/>
    <property type="evidence" value="ECO:0007669"/>
    <property type="project" value="TreeGrafter"/>
</dbReference>
<organism evidence="9 10">
    <name type="scientific">Vagococcus elongatus</name>
    <dbReference type="NCBI Taxonomy" id="180344"/>
    <lineage>
        <taxon>Bacteria</taxon>
        <taxon>Bacillati</taxon>
        <taxon>Bacillota</taxon>
        <taxon>Bacilli</taxon>
        <taxon>Lactobacillales</taxon>
        <taxon>Enterococcaceae</taxon>
        <taxon>Vagococcus</taxon>
    </lineage>
</organism>
<keyword evidence="7 8" id="KW-0472">Membrane</keyword>
<dbReference type="RefSeq" id="WP_126807816.1">
    <property type="nucleotide sequence ID" value="NZ_NGKA01000005.1"/>
</dbReference>
<proteinExistence type="inferred from homology"/>
<gene>
    <name evidence="9" type="ORF">CBF29_04520</name>
</gene>
<feature type="transmembrane region" description="Helical" evidence="8">
    <location>
        <begin position="467"/>
        <end position="491"/>
    </location>
</feature>
<evidence type="ECO:0000256" key="3">
    <source>
        <dbReference type="ARBA" id="ARBA00022448"/>
    </source>
</evidence>
<name>A0A430AZU0_9ENTE</name>
<keyword evidence="10" id="KW-1185">Reference proteome</keyword>
<dbReference type="InterPro" id="IPR002490">
    <property type="entry name" value="V-ATPase_116kDa_su"/>
</dbReference>
<evidence type="ECO:0000256" key="7">
    <source>
        <dbReference type="ARBA" id="ARBA00023136"/>
    </source>
</evidence>